<comment type="caution">
    <text evidence="2">The sequence shown here is derived from an EMBL/GenBank/DDBJ whole genome shotgun (WGS) entry which is preliminary data.</text>
</comment>
<organism evidence="2 3">
    <name type="scientific">Marinobacter salexigens</name>
    <dbReference type="NCBI Taxonomy" id="1925763"/>
    <lineage>
        <taxon>Bacteria</taxon>
        <taxon>Pseudomonadati</taxon>
        <taxon>Pseudomonadota</taxon>
        <taxon>Gammaproteobacteria</taxon>
        <taxon>Pseudomonadales</taxon>
        <taxon>Marinobacteraceae</taxon>
        <taxon>Marinobacter</taxon>
    </lineage>
</organism>
<sequence>MPDIFFAQKPTSASALVGDDPATLQAFLRSNGLTEREMIQPGRAYSLENDDVFTLSTLRRLNSLPMPERMCLARSAETMGEEAHILKVFFETHLSPEKIQEINGLVGAGATAAFARLNGFQQALVKYQEALLNLTRAHKSGGTGVGARRIQAENMARSAYQTLQKAYQTELNRISPEALRGKNRGNALSNADRGILLASRSSSARPDARLFVADATDAGRMGSLSRILNNTGRLAIVADAGLRANKIHATYENGGDWLRESSVQMTGFGFAGAAGGLTGKYTILAGTALAAKAGLLVAGPVGWAVLGVIVTVGVFAGLGAGSIADKRGRNIAAGIWDRS</sequence>
<accession>A0ABS6A5T9</accession>
<gene>
    <name evidence="2" type="ORF">KO508_05975</name>
</gene>
<evidence type="ECO:0000256" key="1">
    <source>
        <dbReference type="SAM" id="Phobius"/>
    </source>
</evidence>
<proteinExistence type="predicted"/>
<feature type="transmembrane region" description="Helical" evidence="1">
    <location>
        <begin position="301"/>
        <end position="320"/>
    </location>
</feature>
<keyword evidence="1" id="KW-0472">Membrane</keyword>
<keyword evidence="1" id="KW-1133">Transmembrane helix</keyword>
<keyword evidence="1" id="KW-0812">Transmembrane</keyword>
<name>A0ABS6A5T9_9GAMM</name>
<evidence type="ECO:0000313" key="2">
    <source>
        <dbReference type="EMBL" id="MBU2873555.1"/>
    </source>
</evidence>
<dbReference type="Proteomes" id="UP000753376">
    <property type="component" value="Unassembled WGS sequence"/>
</dbReference>
<dbReference type="RefSeq" id="WP_216007445.1">
    <property type="nucleotide sequence ID" value="NZ_JAHKPV010000006.1"/>
</dbReference>
<keyword evidence="3" id="KW-1185">Reference proteome</keyword>
<protein>
    <submittedName>
        <fullName evidence="2">Uncharacterized protein</fullName>
    </submittedName>
</protein>
<reference evidence="2 3" key="1">
    <citation type="submission" date="2021-05" db="EMBL/GenBank/DDBJ databases">
        <title>Draft genomes of bacteria isolated from model marine particles.</title>
        <authorList>
            <person name="Datta M.S."/>
            <person name="Schwartzman J.A."/>
            <person name="Enke T.N."/>
            <person name="Saavedra J."/>
            <person name="Cermak N."/>
            <person name="Cordero O.X."/>
        </authorList>
    </citation>
    <scope>NUCLEOTIDE SEQUENCE [LARGE SCALE GENOMIC DNA]</scope>
    <source>
        <strain evidence="2 3">D2M19</strain>
    </source>
</reference>
<dbReference type="EMBL" id="JAHKPV010000006">
    <property type="protein sequence ID" value="MBU2873555.1"/>
    <property type="molecule type" value="Genomic_DNA"/>
</dbReference>
<evidence type="ECO:0000313" key="3">
    <source>
        <dbReference type="Proteomes" id="UP000753376"/>
    </source>
</evidence>